<gene>
    <name evidence="1" type="ORF">IF1G_07073</name>
</gene>
<dbReference type="Proteomes" id="UP000315783">
    <property type="component" value="Unassembled WGS sequence"/>
</dbReference>
<name>A0A545UXJ6_9HYPO</name>
<proteinExistence type="predicted"/>
<reference evidence="1 2" key="1">
    <citation type="journal article" date="2019" name="Appl. Microbiol. Biotechnol.">
        <title>Genome sequence of Isaria javanica and comparative genome analysis insights into family S53 peptidase evolution in fungal entomopathogens.</title>
        <authorList>
            <person name="Lin R."/>
            <person name="Zhang X."/>
            <person name="Xin B."/>
            <person name="Zou M."/>
            <person name="Gao Y."/>
            <person name="Qin F."/>
            <person name="Hu Q."/>
            <person name="Xie B."/>
            <person name="Cheng X."/>
        </authorList>
    </citation>
    <scope>NUCLEOTIDE SEQUENCE [LARGE SCALE GENOMIC DNA]</scope>
    <source>
        <strain evidence="1 2">IJ1G</strain>
    </source>
</reference>
<evidence type="ECO:0000313" key="2">
    <source>
        <dbReference type="Proteomes" id="UP000315783"/>
    </source>
</evidence>
<comment type="caution">
    <text evidence="1">The sequence shown here is derived from an EMBL/GenBank/DDBJ whole genome shotgun (WGS) entry which is preliminary data.</text>
</comment>
<protein>
    <submittedName>
        <fullName evidence="1">Uncharacterized protein</fullName>
    </submittedName>
</protein>
<accession>A0A545UXJ6</accession>
<evidence type="ECO:0000313" key="1">
    <source>
        <dbReference type="EMBL" id="TQV94194.1"/>
    </source>
</evidence>
<dbReference type="EMBL" id="SPUK01000010">
    <property type="protein sequence ID" value="TQV94194.1"/>
    <property type="molecule type" value="Genomic_DNA"/>
</dbReference>
<organism evidence="1 2">
    <name type="scientific">Cordyceps javanica</name>
    <dbReference type="NCBI Taxonomy" id="43265"/>
    <lineage>
        <taxon>Eukaryota</taxon>
        <taxon>Fungi</taxon>
        <taxon>Dikarya</taxon>
        <taxon>Ascomycota</taxon>
        <taxon>Pezizomycotina</taxon>
        <taxon>Sordariomycetes</taxon>
        <taxon>Hypocreomycetidae</taxon>
        <taxon>Hypocreales</taxon>
        <taxon>Cordycipitaceae</taxon>
        <taxon>Cordyceps</taxon>
    </lineage>
</organism>
<keyword evidence="2" id="KW-1185">Reference proteome</keyword>
<sequence length="128" mass="14220">MRHVSASVVIMRGMELALEISCISQATGRRLGVLVARESRTWGGPWLLAVFPGRPPSNKGTQHASLRRVLFAYPRLPPLGCAVTSTATHCQSGHPRFRTRVASGQSLWRPQRKIIGIEQRKPYCSIFV</sequence>
<dbReference type="AlphaFoldDB" id="A0A545UXJ6"/>